<dbReference type="AlphaFoldDB" id="A0AAD4QH94"/>
<evidence type="ECO:0000313" key="3">
    <source>
        <dbReference type="Proteomes" id="UP001201163"/>
    </source>
</evidence>
<proteinExistence type="predicted"/>
<dbReference type="Proteomes" id="UP001201163">
    <property type="component" value="Unassembled WGS sequence"/>
</dbReference>
<sequence>MGKNKNRGFDLAKRQEKILKKMAQPLYKRPTDSAYLVITEPFGMNPSPAARGTVDLNRLSSWISWVFRQGSVLEAVYTMSTRDEVIIKILEGLDPALMLGKHRYYNILNRGWSDPDAASCVFEYDYQANGDPSAHNWREHVALDAAAPPGHFRNPYPAPTWASRPSQLAGLVHSLPDSLPRTPPPSPGANSNLTQRGEHVERKLGLFSREHDETNKTSVKPPFVKVEPTASIKSEEPAYEPDQALRDEIARLSGSDTQGGRFFPAISM</sequence>
<organism evidence="2 3">
    <name type="scientific">Lactarius akahatsu</name>
    <dbReference type="NCBI Taxonomy" id="416441"/>
    <lineage>
        <taxon>Eukaryota</taxon>
        <taxon>Fungi</taxon>
        <taxon>Dikarya</taxon>
        <taxon>Basidiomycota</taxon>
        <taxon>Agaricomycotina</taxon>
        <taxon>Agaricomycetes</taxon>
        <taxon>Russulales</taxon>
        <taxon>Russulaceae</taxon>
        <taxon>Lactarius</taxon>
    </lineage>
</organism>
<evidence type="ECO:0000256" key="1">
    <source>
        <dbReference type="SAM" id="MobiDB-lite"/>
    </source>
</evidence>
<keyword evidence="3" id="KW-1185">Reference proteome</keyword>
<feature type="region of interest" description="Disordered" evidence="1">
    <location>
        <begin position="175"/>
        <end position="197"/>
    </location>
</feature>
<evidence type="ECO:0000313" key="2">
    <source>
        <dbReference type="EMBL" id="KAH8999329.1"/>
    </source>
</evidence>
<comment type="caution">
    <text evidence="2">The sequence shown here is derived from an EMBL/GenBank/DDBJ whole genome shotgun (WGS) entry which is preliminary data.</text>
</comment>
<reference evidence="2" key="1">
    <citation type="submission" date="2022-01" db="EMBL/GenBank/DDBJ databases">
        <title>Comparative genomics reveals a dynamic genome evolution in the ectomycorrhizal milk-cap (Lactarius) mushrooms.</title>
        <authorList>
            <consortium name="DOE Joint Genome Institute"/>
            <person name="Lebreton A."/>
            <person name="Tang N."/>
            <person name="Kuo A."/>
            <person name="LaButti K."/>
            <person name="Drula E."/>
            <person name="Barry K."/>
            <person name="Clum A."/>
            <person name="Lipzen A."/>
            <person name="Mousain D."/>
            <person name="Ng V."/>
            <person name="Wang R."/>
            <person name="Wang X."/>
            <person name="Dai Y."/>
            <person name="Henrissat B."/>
            <person name="Grigoriev I.V."/>
            <person name="Guerin-Laguette A."/>
            <person name="Yu F."/>
            <person name="Martin F.M."/>
        </authorList>
    </citation>
    <scope>NUCLEOTIDE SEQUENCE</scope>
    <source>
        <strain evidence="2">QP</strain>
    </source>
</reference>
<name>A0AAD4QH94_9AGAM</name>
<dbReference type="EMBL" id="JAKELL010000004">
    <property type="protein sequence ID" value="KAH8999329.1"/>
    <property type="molecule type" value="Genomic_DNA"/>
</dbReference>
<accession>A0AAD4QH94</accession>
<gene>
    <name evidence="2" type="ORF">EDB92DRAFT_954207</name>
</gene>
<protein>
    <submittedName>
        <fullName evidence="2">Uncharacterized protein</fullName>
    </submittedName>
</protein>